<reference evidence="2 3" key="1">
    <citation type="submission" date="2019-05" db="EMBL/GenBank/DDBJ databases">
        <title>Nakamurella sp. N5BH11, whole genome shotgun sequence.</title>
        <authorList>
            <person name="Tuo L."/>
        </authorList>
    </citation>
    <scope>NUCLEOTIDE SEQUENCE [LARGE SCALE GENOMIC DNA]</scope>
    <source>
        <strain evidence="2 3">N5BH11</strain>
    </source>
</reference>
<dbReference type="AlphaFoldDB" id="A0A4U6QML4"/>
<sequence length="415" mass="48191">MGIWKIWASRIFRGKRRRPGYLALTALSYVCEDQDVPVLYMCVSPPHVEREQRREFWKILSPRLTRVMQSCGKQIGGAYAANMWEVSAKIPGIHPHRNVLAFPVENVPADDPAWDRYREALRAAVMKEIRAALGEVTGEDRYVAPEAVLIKFLDRYDVSYFFKKNDPHSAENNPSWAWGDLLGIAAMDSDDPSVQMARARALQLYEEIAEVSDGIHLFSLSKGIQHLTGWISDFLMCREETDLWDIDAEIESEYLVAKSTSYDRYQESTREGLFNRVDAVLRGPLAWWLRRHREKMKEAFLRYFRSKDPMAEAEVPQTWDAEWPAGRYVDAMAHDADPWPVEEPEWDREQPRRTDDSWVPGAVDSIALARSMVRDAEQLKRRAADLRAESERMQDRLIHGRSDREDDWDRMTLLD</sequence>
<dbReference type="RefSeq" id="WP_137448630.1">
    <property type="nucleotide sequence ID" value="NZ_SZZH01000001.1"/>
</dbReference>
<proteinExistence type="predicted"/>
<name>A0A4U6QML4_9ACTN</name>
<evidence type="ECO:0000313" key="2">
    <source>
        <dbReference type="EMBL" id="TKV61326.1"/>
    </source>
</evidence>
<evidence type="ECO:0000313" key="3">
    <source>
        <dbReference type="Proteomes" id="UP000306985"/>
    </source>
</evidence>
<dbReference type="Proteomes" id="UP000306985">
    <property type="component" value="Unassembled WGS sequence"/>
</dbReference>
<organism evidence="2 3">
    <name type="scientific">Nakamurella flava</name>
    <dbReference type="NCBI Taxonomy" id="2576308"/>
    <lineage>
        <taxon>Bacteria</taxon>
        <taxon>Bacillati</taxon>
        <taxon>Actinomycetota</taxon>
        <taxon>Actinomycetes</taxon>
        <taxon>Nakamurellales</taxon>
        <taxon>Nakamurellaceae</taxon>
        <taxon>Nakamurella</taxon>
    </lineage>
</organism>
<comment type="caution">
    <text evidence="2">The sequence shown here is derived from an EMBL/GenBank/DDBJ whole genome shotgun (WGS) entry which is preliminary data.</text>
</comment>
<evidence type="ECO:0000256" key="1">
    <source>
        <dbReference type="SAM" id="MobiDB-lite"/>
    </source>
</evidence>
<feature type="region of interest" description="Disordered" evidence="1">
    <location>
        <begin position="391"/>
        <end position="415"/>
    </location>
</feature>
<gene>
    <name evidence="2" type="ORF">FDO65_06905</name>
</gene>
<dbReference type="EMBL" id="SZZH01000001">
    <property type="protein sequence ID" value="TKV61326.1"/>
    <property type="molecule type" value="Genomic_DNA"/>
</dbReference>
<protein>
    <submittedName>
        <fullName evidence="2">Uncharacterized protein</fullName>
    </submittedName>
</protein>
<accession>A0A4U6QML4</accession>
<keyword evidence="3" id="KW-1185">Reference proteome</keyword>